<sequence length="62" mass="7130">MNKFCEESSQDNCESDSNSSISSSNNQSQSDSNIGEECSWKREEDKIILETFQKKNDKENVF</sequence>
<protein>
    <submittedName>
        <fullName evidence="2">Uncharacterized protein</fullName>
    </submittedName>
</protein>
<feature type="region of interest" description="Disordered" evidence="1">
    <location>
        <begin position="1"/>
        <end position="39"/>
    </location>
</feature>
<proteinExistence type="predicted"/>
<name>A0AAV8Y1W0_9CUCU</name>
<evidence type="ECO:0000313" key="3">
    <source>
        <dbReference type="Proteomes" id="UP001162156"/>
    </source>
</evidence>
<accession>A0AAV8Y1W0</accession>
<evidence type="ECO:0000313" key="2">
    <source>
        <dbReference type="EMBL" id="KAJ8945211.1"/>
    </source>
</evidence>
<keyword evidence="3" id="KW-1185">Reference proteome</keyword>
<comment type="caution">
    <text evidence="2">The sequence shown here is derived from an EMBL/GenBank/DDBJ whole genome shotgun (WGS) entry which is preliminary data.</text>
</comment>
<reference evidence="2" key="1">
    <citation type="journal article" date="2023" name="Insect Mol. Biol.">
        <title>Genome sequencing provides insights into the evolution of gene families encoding plant cell wall-degrading enzymes in longhorned beetles.</title>
        <authorList>
            <person name="Shin N.R."/>
            <person name="Okamura Y."/>
            <person name="Kirsch R."/>
            <person name="Pauchet Y."/>
        </authorList>
    </citation>
    <scope>NUCLEOTIDE SEQUENCE</scope>
    <source>
        <strain evidence="2">RBIC_L_NR</strain>
    </source>
</reference>
<feature type="compositionally biased region" description="Low complexity" evidence="1">
    <location>
        <begin position="15"/>
        <end position="33"/>
    </location>
</feature>
<evidence type="ECO:0000256" key="1">
    <source>
        <dbReference type="SAM" id="MobiDB-lite"/>
    </source>
</evidence>
<dbReference type="Gene3D" id="1.10.10.60">
    <property type="entry name" value="Homeodomain-like"/>
    <property type="match status" value="1"/>
</dbReference>
<gene>
    <name evidence="2" type="ORF">NQ314_009280</name>
</gene>
<dbReference type="Proteomes" id="UP001162156">
    <property type="component" value="Unassembled WGS sequence"/>
</dbReference>
<dbReference type="AlphaFoldDB" id="A0AAV8Y1W0"/>
<organism evidence="2 3">
    <name type="scientific">Rhamnusium bicolor</name>
    <dbReference type="NCBI Taxonomy" id="1586634"/>
    <lineage>
        <taxon>Eukaryota</taxon>
        <taxon>Metazoa</taxon>
        <taxon>Ecdysozoa</taxon>
        <taxon>Arthropoda</taxon>
        <taxon>Hexapoda</taxon>
        <taxon>Insecta</taxon>
        <taxon>Pterygota</taxon>
        <taxon>Neoptera</taxon>
        <taxon>Endopterygota</taxon>
        <taxon>Coleoptera</taxon>
        <taxon>Polyphaga</taxon>
        <taxon>Cucujiformia</taxon>
        <taxon>Chrysomeloidea</taxon>
        <taxon>Cerambycidae</taxon>
        <taxon>Lepturinae</taxon>
        <taxon>Rhagiini</taxon>
        <taxon>Rhamnusium</taxon>
    </lineage>
</organism>
<dbReference type="EMBL" id="JANEYF010002532">
    <property type="protein sequence ID" value="KAJ8945211.1"/>
    <property type="molecule type" value="Genomic_DNA"/>
</dbReference>